<evidence type="ECO:0000313" key="4">
    <source>
        <dbReference type="Proteomes" id="UP001164693"/>
    </source>
</evidence>
<dbReference type="RefSeq" id="WP_269445771.1">
    <property type="nucleotide sequence ID" value="NZ_CP097463.1"/>
</dbReference>
<accession>A0ABY7K315</accession>
<sequence length="217" mass="23859">MTNRHSLQPERPGVASRLNMIAKRRVQLWIYGAEANFSGDPRRRVVVDDTSSADLRLVQYNAADGEPVRIGKYSVLNHTATILHGGLHRSDYVSAVHIHREAGSWVVPDGSIHSRGPVVIGNDVVVGYEALIMSGVTIGDGAIVASRAVVTKDVEPYSIVAGNPARLVKYRFDEPTRAALLRISWWDWPAEKVAELRHEIDSPDVAGFIARHDPSRG</sequence>
<gene>
    <name evidence="3" type="ORF">M6B22_10810</name>
</gene>
<protein>
    <submittedName>
        <fullName evidence="3">CatB-related O-acetyltransferase</fullName>
    </submittedName>
</protein>
<dbReference type="PROSITE" id="PS00101">
    <property type="entry name" value="HEXAPEP_TRANSFERASES"/>
    <property type="match status" value="1"/>
</dbReference>
<dbReference type="InterPro" id="IPR018357">
    <property type="entry name" value="Hexapep_transf_CS"/>
</dbReference>
<dbReference type="InterPro" id="IPR011004">
    <property type="entry name" value="Trimer_LpxA-like_sf"/>
</dbReference>
<organism evidence="3 4">
    <name type="scientific">Jatrophihabitans cynanchi</name>
    <dbReference type="NCBI Taxonomy" id="2944128"/>
    <lineage>
        <taxon>Bacteria</taxon>
        <taxon>Bacillati</taxon>
        <taxon>Actinomycetota</taxon>
        <taxon>Actinomycetes</taxon>
        <taxon>Jatrophihabitantales</taxon>
        <taxon>Jatrophihabitantaceae</taxon>
        <taxon>Jatrophihabitans</taxon>
    </lineage>
</organism>
<proteinExistence type="predicted"/>
<dbReference type="InterPro" id="IPR050179">
    <property type="entry name" value="Trans_hexapeptide_repeat"/>
</dbReference>
<evidence type="ECO:0000256" key="1">
    <source>
        <dbReference type="ARBA" id="ARBA00022679"/>
    </source>
</evidence>
<dbReference type="SUPFAM" id="SSF51161">
    <property type="entry name" value="Trimeric LpxA-like enzymes"/>
    <property type="match status" value="1"/>
</dbReference>
<dbReference type="Gene3D" id="2.160.10.10">
    <property type="entry name" value="Hexapeptide repeat proteins"/>
    <property type="match status" value="1"/>
</dbReference>
<dbReference type="EMBL" id="CP097463">
    <property type="protein sequence ID" value="WAX59229.1"/>
    <property type="molecule type" value="Genomic_DNA"/>
</dbReference>
<dbReference type="Proteomes" id="UP001164693">
    <property type="component" value="Chromosome"/>
</dbReference>
<keyword evidence="2" id="KW-0677">Repeat</keyword>
<dbReference type="Pfam" id="PF00132">
    <property type="entry name" value="Hexapep"/>
    <property type="match status" value="1"/>
</dbReference>
<dbReference type="PANTHER" id="PTHR43300:SF11">
    <property type="entry name" value="ACETYLTRANSFERASE RV3034C-RELATED"/>
    <property type="match status" value="1"/>
</dbReference>
<dbReference type="CDD" id="cd03349">
    <property type="entry name" value="LbH_XAT"/>
    <property type="match status" value="1"/>
</dbReference>
<evidence type="ECO:0000256" key="2">
    <source>
        <dbReference type="ARBA" id="ARBA00022737"/>
    </source>
</evidence>
<name>A0ABY7K315_9ACTN</name>
<dbReference type="InterPro" id="IPR001451">
    <property type="entry name" value="Hexapep"/>
</dbReference>
<reference evidence="3" key="1">
    <citation type="submission" date="2022-05" db="EMBL/GenBank/DDBJ databases">
        <title>Jatrophihabitans sp. SB3-54 whole genome sequence.</title>
        <authorList>
            <person name="Suh M.K."/>
            <person name="Eom M.K."/>
            <person name="Kim J.S."/>
            <person name="Kim H.S."/>
            <person name="Do H.E."/>
            <person name="Shin Y.K."/>
            <person name="Lee J.-S."/>
        </authorList>
    </citation>
    <scope>NUCLEOTIDE SEQUENCE</scope>
    <source>
        <strain evidence="3">SB3-54</strain>
    </source>
</reference>
<keyword evidence="4" id="KW-1185">Reference proteome</keyword>
<evidence type="ECO:0000313" key="3">
    <source>
        <dbReference type="EMBL" id="WAX59229.1"/>
    </source>
</evidence>
<dbReference type="PANTHER" id="PTHR43300">
    <property type="entry name" value="ACETYLTRANSFERASE"/>
    <property type="match status" value="1"/>
</dbReference>
<keyword evidence="1" id="KW-0808">Transferase</keyword>